<comment type="caution">
    <text evidence="3">The sequence shown here is derived from an EMBL/GenBank/DDBJ whole genome shotgun (WGS) entry which is preliminary data.</text>
</comment>
<evidence type="ECO:0000313" key="4">
    <source>
        <dbReference type="Proteomes" id="UP000284706"/>
    </source>
</evidence>
<feature type="region of interest" description="Disordered" evidence="1">
    <location>
        <begin position="1"/>
        <end position="32"/>
    </location>
</feature>
<protein>
    <recommendedName>
        <fullName evidence="2">DUF7330 domain-containing protein</fullName>
    </recommendedName>
</protein>
<evidence type="ECO:0000313" key="3">
    <source>
        <dbReference type="EMBL" id="PPR05992.1"/>
    </source>
</evidence>
<keyword evidence="4" id="KW-1185">Reference proteome</keyword>
<dbReference type="Proteomes" id="UP000284706">
    <property type="component" value="Unassembled WGS sequence"/>
</dbReference>
<dbReference type="OrthoDB" id="3177929at2759"/>
<evidence type="ECO:0000256" key="1">
    <source>
        <dbReference type="SAM" id="MobiDB-lite"/>
    </source>
</evidence>
<accession>A0A409YSL4</accession>
<name>A0A409YSL4_9AGAR</name>
<reference evidence="3 4" key="1">
    <citation type="journal article" date="2018" name="Evol. Lett.">
        <title>Horizontal gene cluster transfer increased hallucinogenic mushroom diversity.</title>
        <authorList>
            <person name="Reynolds H.T."/>
            <person name="Vijayakumar V."/>
            <person name="Gluck-Thaler E."/>
            <person name="Korotkin H.B."/>
            <person name="Matheny P.B."/>
            <person name="Slot J.C."/>
        </authorList>
    </citation>
    <scope>NUCLEOTIDE SEQUENCE [LARGE SCALE GENOMIC DNA]</scope>
    <source>
        <strain evidence="3 4">SRW20</strain>
    </source>
</reference>
<evidence type="ECO:0000259" key="2">
    <source>
        <dbReference type="Pfam" id="PF24016"/>
    </source>
</evidence>
<dbReference type="AlphaFoldDB" id="A0A409YSL4"/>
<sequence length="205" mass="23971">MSSTDHSTRSHSSFEKSRPLLDHLPTRGSQKVKYQEDAEWDHHVDGGNQPLDLSLMLPHYRARNQPVDHRMAMLVESDSEPVKLKVCRNFPQCHFYLEVLSEDSDVTLWLPSDFRGQIHTSTKPSFSAGFINRILRNVRLNERDVEEYYDEDHVVVVTRGRISIRMWDVRTCSPENTHKESLKRMFGCSRKTPETAIDWDFLLKD</sequence>
<feature type="domain" description="DUF7330" evidence="2">
    <location>
        <begin position="64"/>
        <end position="134"/>
    </location>
</feature>
<dbReference type="Pfam" id="PF24016">
    <property type="entry name" value="DUF7330"/>
    <property type="match status" value="1"/>
</dbReference>
<dbReference type="EMBL" id="NHYE01000390">
    <property type="protein sequence ID" value="PPR05992.1"/>
    <property type="molecule type" value="Genomic_DNA"/>
</dbReference>
<organism evidence="3 4">
    <name type="scientific">Gymnopilus dilepis</name>
    <dbReference type="NCBI Taxonomy" id="231916"/>
    <lineage>
        <taxon>Eukaryota</taxon>
        <taxon>Fungi</taxon>
        <taxon>Dikarya</taxon>
        <taxon>Basidiomycota</taxon>
        <taxon>Agaricomycotina</taxon>
        <taxon>Agaricomycetes</taxon>
        <taxon>Agaricomycetidae</taxon>
        <taxon>Agaricales</taxon>
        <taxon>Agaricineae</taxon>
        <taxon>Hymenogastraceae</taxon>
        <taxon>Gymnopilus</taxon>
    </lineage>
</organism>
<gene>
    <name evidence="3" type="ORF">CVT26_005714</name>
</gene>
<feature type="compositionally biased region" description="Basic and acidic residues" evidence="1">
    <location>
        <begin position="1"/>
        <end position="25"/>
    </location>
</feature>
<dbReference type="InParanoid" id="A0A409YSL4"/>
<proteinExistence type="predicted"/>
<dbReference type="InterPro" id="IPR055754">
    <property type="entry name" value="DUF7330"/>
</dbReference>